<feature type="domain" description="CCHC-type" evidence="3">
    <location>
        <begin position="513"/>
        <end position="528"/>
    </location>
</feature>
<protein>
    <recommendedName>
        <fullName evidence="3">CCHC-type domain-containing protein</fullName>
    </recommendedName>
</protein>
<sequence length="571" mass="65397">MAGIAGGYSLVGFLKKDAYNYVDKSKCESITDGDADAAIAYLDGKMEADPMAMAVYNMTEEGMLGNLFWADGRSRLDYQYFGDVLAFDSTYKKNKYRRPLVIFSGSNNHKQTTIFGFGVVMDETIQSYTWLLEKLLEVMCGKQPSVVVTDSDESMHKAISAVFPAATHRLCAWHFEKNVTSYVKEAALRERFNRWLFADMSVDEFLTEWSLAVEEYGLEESVWANQVFGKEMWVNAYQRDKFCAGFRTTSRCEGINAIAKNFLQSKGTILDLVQNLELMVKDYRNNELLSQFRTIDGIPVMTTSLESLERNAAETYTRAVFGDVRREIERVIAVNLVRVGRSLTTKIYTVQDYGLPDRNVTALFDNNMGMMKCSCGRWCRNGYPRRHMFFVMRSEHVKEIPPHLILKRWTRNAKSLDEYVEKTKDDSDRSFLLRHGALHTACQWLFFLGAQQFHLYEKAMKSIRQLYAELESECVQVKGAAPANPRGVVRDPEVAKTKGAPKYSKRTGKKRLCTECNNTGHNKRKCPQLKSNLKKDRRQPGGFEDEDELEEAEKLWSKFESDGDQDLDSEV</sequence>
<dbReference type="PANTHER" id="PTHR47718:SF15">
    <property type="entry name" value="PROTEIN FAR1-RELATED SEQUENCE 5-LIKE"/>
    <property type="match status" value="1"/>
</dbReference>
<name>A0ABU6RJ48_9FABA</name>
<accession>A0ABU6RJ48</accession>
<dbReference type="Proteomes" id="UP001341840">
    <property type="component" value="Unassembled WGS sequence"/>
</dbReference>
<keyword evidence="1" id="KW-0862">Zinc</keyword>
<proteinExistence type="predicted"/>
<keyword evidence="5" id="KW-1185">Reference proteome</keyword>
<evidence type="ECO:0000313" key="4">
    <source>
        <dbReference type="EMBL" id="MED6123969.1"/>
    </source>
</evidence>
<dbReference type="Pfam" id="PF10551">
    <property type="entry name" value="MULE"/>
    <property type="match status" value="1"/>
</dbReference>
<dbReference type="PANTHER" id="PTHR47718">
    <property type="entry name" value="OS01G0519700 PROTEIN"/>
    <property type="match status" value="1"/>
</dbReference>
<evidence type="ECO:0000313" key="5">
    <source>
        <dbReference type="Proteomes" id="UP001341840"/>
    </source>
</evidence>
<dbReference type="SUPFAM" id="SSF57756">
    <property type="entry name" value="Retrovirus zinc finger-like domains"/>
    <property type="match status" value="1"/>
</dbReference>
<evidence type="ECO:0000256" key="2">
    <source>
        <dbReference type="SAM" id="MobiDB-lite"/>
    </source>
</evidence>
<comment type="caution">
    <text evidence="4">The sequence shown here is derived from an EMBL/GenBank/DDBJ whole genome shotgun (WGS) entry which is preliminary data.</text>
</comment>
<reference evidence="4 5" key="1">
    <citation type="journal article" date="2023" name="Plants (Basel)">
        <title>Bridging the Gap: Combining Genomics and Transcriptomics Approaches to Understand Stylosanthes scabra, an Orphan Legume from the Brazilian Caatinga.</title>
        <authorList>
            <person name="Ferreira-Neto J.R.C."/>
            <person name="da Silva M.D."/>
            <person name="Binneck E."/>
            <person name="de Melo N.F."/>
            <person name="da Silva R.H."/>
            <person name="de Melo A.L.T.M."/>
            <person name="Pandolfi V."/>
            <person name="Bustamante F.O."/>
            <person name="Brasileiro-Vidal A.C."/>
            <person name="Benko-Iseppon A.M."/>
        </authorList>
    </citation>
    <scope>NUCLEOTIDE SEQUENCE [LARGE SCALE GENOMIC DNA]</scope>
    <source>
        <tissue evidence="4">Leaves</tissue>
    </source>
</reference>
<organism evidence="4 5">
    <name type="scientific">Stylosanthes scabra</name>
    <dbReference type="NCBI Taxonomy" id="79078"/>
    <lineage>
        <taxon>Eukaryota</taxon>
        <taxon>Viridiplantae</taxon>
        <taxon>Streptophyta</taxon>
        <taxon>Embryophyta</taxon>
        <taxon>Tracheophyta</taxon>
        <taxon>Spermatophyta</taxon>
        <taxon>Magnoliopsida</taxon>
        <taxon>eudicotyledons</taxon>
        <taxon>Gunneridae</taxon>
        <taxon>Pentapetalae</taxon>
        <taxon>rosids</taxon>
        <taxon>fabids</taxon>
        <taxon>Fabales</taxon>
        <taxon>Fabaceae</taxon>
        <taxon>Papilionoideae</taxon>
        <taxon>50 kb inversion clade</taxon>
        <taxon>dalbergioids sensu lato</taxon>
        <taxon>Dalbergieae</taxon>
        <taxon>Pterocarpus clade</taxon>
        <taxon>Stylosanthes</taxon>
    </lineage>
</organism>
<evidence type="ECO:0000259" key="3">
    <source>
        <dbReference type="PROSITE" id="PS50158"/>
    </source>
</evidence>
<dbReference type="InterPro" id="IPR036875">
    <property type="entry name" value="Znf_CCHC_sf"/>
</dbReference>
<dbReference type="EMBL" id="JASCZI010030625">
    <property type="protein sequence ID" value="MED6123969.1"/>
    <property type="molecule type" value="Genomic_DNA"/>
</dbReference>
<dbReference type="InterPro" id="IPR001878">
    <property type="entry name" value="Znf_CCHC"/>
</dbReference>
<keyword evidence="1" id="KW-0863">Zinc-finger</keyword>
<dbReference type="PROSITE" id="PS50158">
    <property type="entry name" value="ZF_CCHC"/>
    <property type="match status" value="1"/>
</dbReference>
<gene>
    <name evidence="4" type="ORF">PIB30_118204</name>
</gene>
<evidence type="ECO:0000256" key="1">
    <source>
        <dbReference type="PROSITE-ProRule" id="PRU00047"/>
    </source>
</evidence>
<keyword evidence="1" id="KW-0479">Metal-binding</keyword>
<dbReference type="InterPro" id="IPR018289">
    <property type="entry name" value="MULE_transposase_dom"/>
</dbReference>
<feature type="region of interest" description="Disordered" evidence="2">
    <location>
        <begin position="521"/>
        <end position="550"/>
    </location>
</feature>